<keyword evidence="3" id="KW-1185">Reference proteome</keyword>
<evidence type="ECO:0000256" key="1">
    <source>
        <dbReference type="SAM" id="MobiDB-lite"/>
    </source>
</evidence>
<protein>
    <submittedName>
        <fullName evidence="2">Uncharacterized protein</fullName>
    </submittedName>
</protein>
<comment type="caution">
    <text evidence="2">The sequence shown here is derived from an EMBL/GenBank/DDBJ whole genome shotgun (WGS) entry which is preliminary data.</text>
</comment>
<organism evidence="2 3">
    <name type="scientific">Clarias magur</name>
    <name type="common">Asian catfish</name>
    <name type="synonym">Macropteronotus magur</name>
    <dbReference type="NCBI Taxonomy" id="1594786"/>
    <lineage>
        <taxon>Eukaryota</taxon>
        <taxon>Metazoa</taxon>
        <taxon>Chordata</taxon>
        <taxon>Craniata</taxon>
        <taxon>Vertebrata</taxon>
        <taxon>Euteleostomi</taxon>
        <taxon>Actinopterygii</taxon>
        <taxon>Neopterygii</taxon>
        <taxon>Teleostei</taxon>
        <taxon>Ostariophysi</taxon>
        <taxon>Siluriformes</taxon>
        <taxon>Clariidae</taxon>
        <taxon>Clarias</taxon>
    </lineage>
</organism>
<feature type="non-terminal residue" evidence="2">
    <location>
        <position position="1"/>
    </location>
</feature>
<accession>A0A8J4UB67</accession>
<reference evidence="2" key="1">
    <citation type="submission" date="2020-07" db="EMBL/GenBank/DDBJ databases">
        <title>Clarias magur genome sequencing, assembly and annotation.</title>
        <authorList>
            <person name="Kushwaha B."/>
            <person name="Kumar R."/>
            <person name="Das P."/>
            <person name="Joshi C.G."/>
            <person name="Kumar D."/>
            <person name="Nagpure N.S."/>
            <person name="Pandey M."/>
            <person name="Agarwal S."/>
            <person name="Srivastava S."/>
            <person name="Singh M."/>
            <person name="Sahoo L."/>
            <person name="Jayasankar P."/>
            <person name="Meher P.K."/>
            <person name="Koringa P.G."/>
            <person name="Iquebal M.A."/>
            <person name="Das S.P."/>
            <person name="Bit A."/>
            <person name="Patnaik S."/>
            <person name="Patel N."/>
            <person name="Shah T.M."/>
            <person name="Hinsu A."/>
            <person name="Jena J.K."/>
        </authorList>
    </citation>
    <scope>NUCLEOTIDE SEQUENCE</scope>
    <source>
        <strain evidence="2">CIFAMagur01</strain>
        <tissue evidence="2">Testis</tissue>
    </source>
</reference>
<evidence type="ECO:0000313" key="3">
    <source>
        <dbReference type="Proteomes" id="UP000727407"/>
    </source>
</evidence>
<dbReference type="Proteomes" id="UP000727407">
    <property type="component" value="Unassembled WGS sequence"/>
</dbReference>
<name>A0A8J4UB67_CLAMG</name>
<evidence type="ECO:0000313" key="2">
    <source>
        <dbReference type="EMBL" id="KAF5891802.1"/>
    </source>
</evidence>
<gene>
    <name evidence="2" type="ORF">DAT39_018494</name>
</gene>
<dbReference type="EMBL" id="QNUK01000552">
    <property type="protein sequence ID" value="KAF5891802.1"/>
    <property type="molecule type" value="Genomic_DNA"/>
</dbReference>
<proteinExistence type="predicted"/>
<sequence>ESAKHIFASSPSKGSLEKERISSISSLGSAAAPRNVEARGLYPWREKAKDREDESCLDDF</sequence>
<feature type="compositionally biased region" description="Low complexity" evidence="1">
    <location>
        <begin position="22"/>
        <end position="32"/>
    </location>
</feature>
<feature type="region of interest" description="Disordered" evidence="1">
    <location>
        <begin position="1"/>
        <end position="33"/>
    </location>
</feature>
<dbReference type="AlphaFoldDB" id="A0A8J4UB67"/>